<proteinExistence type="predicted"/>
<dbReference type="GO" id="GO:0046872">
    <property type="term" value="F:metal ion binding"/>
    <property type="evidence" value="ECO:0007669"/>
    <property type="project" value="UniProtKB-KW"/>
</dbReference>
<gene>
    <name evidence="6" type="ORF">FPZ22_07385</name>
</gene>
<evidence type="ECO:0000256" key="3">
    <source>
        <dbReference type="ARBA" id="ARBA00023014"/>
    </source>
</evidence>
<sequence>MRDDGKTRLAVLGPGKGRGAASFVPGRFEQRRAARIDDGWGSGHDFSDATGEAIEPGPDTVVSEERARSIISRNQSPDVGFSQSINPYRGCEHGCVYCFARPSHAYLDLSPGLDFETRLFAKANAVELLRAELARPSYRCAPIALGVNTDAYQPLERRRRITRGLLEVLAEARHPVHLITKNALVLRDLDLLAPMAAQGLVQVAVSVTTLDNRLAARMEPRASAPHSRLKAIAGLHEAGVPVGVMVAPVIPAITDSELEAILEAARGAGAGTASYVLLRLPHELKEIWREWLALHYPGRAAHVMSLVAQMRGGRDYDSAFGTRMRGEGPFAQLLAARFARAHRQLGFIRPPPLDCSRFVPPRPESPQGCLF</sequence>
<dbReference type="SUPFAM" id="SSF102114">
    <property type="entry name" value="Radical SAM enzymes"/>
    <property type="match status" value="1"/>
</dbReference>
<dbReference type="CDD" id="cd01335">
    <property type="entry name" value="Radical_SAM"/>
    <property type="match status" value="1"/>
</dbReference>
<dbReference type="Pfam" id="PF04055">
    <property type="entry name" value="Radical_SAM"/>
    <property type="match status" value="1"/>
</dbReference>
<evidence type="ECO:0000313" key="6">
    <source>
        <dbReference type="EMBL" id="QDW66739.1"/>
    </source>
</evidence>
<dbReference type="InterPro" id="IPR007197">
    <property type="entry name" value="rSAM"/>
</dbReference>
<dbReference type="InterPro" id="IPR058240">
    <property type="entry name" value="rSAM_sf"/>
</dbReference>
<dbReference type="SMART" id="SM00729">
    <property type="entry name" value="Elp3"/>
    <property type="match status" value="1"/>
</dbReference>
<dbReference type="KEGG" id="lug:FPZ22_07385"/>
<dbReference type="NCBIfam" id="NF033668">
    <property type="entry name" value="rSAM_PA0069"/>
    <property type="match status" value="1"/>
</dbReference>
<protein>
    <submittedName>
        <fullName evidence="6">PA0069 family radical SAM protein</fullName>
    </submittedName>
</protein>
<evidence type="ECO:0000259" key="5">
    <source>
        <dbReference type="PROSITE" id="PS51918"/>
    </source>
</evidence>
<dbReference type="InterPro" id="IPR006638">
    <property type="entry name" value="Elp3/MiaA/NifB-like_rSAM"/>
</dbReference>
<organism evidence="6 7">
    <name type="scientific">Luteimonas granuli</name>
    <dbReference type="NCBI Taxonomy" id="1176533"/>
    <lineage>
        <taxon>Bacteria</taxon>
        <taxon>Pseudomonadati</taxon>
        <taxon>Pseudomonadota</taxon>
        <taxon>Gammaproteobacteria</taxon>
        <taxon>Lysobacterales</taxon>
        <taxon>Lysobacteraceae</taxon>
        <taxon>Luteimonas</taxon>
    </lineage>
</organism>
<accession>A0A518N482</accession>
<name>A0A518N482_9GAMM</name>
<dbReference type="AlphaFoldDB" id="A0A518N482"/>
<dbReference type="RefSeq" id="WP_144891760.1">
    <property type="nucleotide sequence ID" value="NZ_CP042218.1"/>
</dbReference>
<dbReference type="EMBL" id="CP042218">
    <property type="protein sequence ID" value="QDW66739.1"/>
    <property type="molecule type" value="Genomic_DNA"/>
</dbReference>
<dbReference type="Gene3D" id="3.80.30.30">
    <property type="match status" value="1"/>
</dbReference>
<keyword evidence="2" id="KW-0408">Iron</keyword>
<evidence type="ECO:0000256" key="2">
    <source>
        <dbReference type="ARBA" id="ARBA00023004"/>
    </source>
</evidence>
<dbReference type="InterPro" id="IPR040086">
    <property type="entry name" value="MJ0683-like"/>
</dbReference>
<dbReference type="PROSITE" id="PS51918">
    <property type="entry name" value="RADICAL_SAM"/>
    <property type="match status" value="1"/>
</dbReference>
<evidence type="ECO:0000256" key="1">
    <source>
        <dbReference type="ARBA" id="ARBA00022723"/>
    </source>
</evidence>
<reference evidence="6 7" key="1">
    <citation type="submission" date="2019-07" db="EMBL/GenBank/DDBJ databases">
        <title>Full genome sequence of Luteimonas sp. Gr-4.</title>
        <authorList>
            <person name="Im W.-T."/>
        </authorList>
    </citation>
    <scope>NUCLEOTIDE SEQUENCE [LARGE SCALE GENOMIC DNA]</scope>
    <source>
        <strain evidence="6 7">Gr-4</strain>
    </source>
</reference>
<feature type="domain" description="Radical SAM core" evidence="5">
    <location>
        <begin position="77"/>
        <end position="314"/>
    </location>
</feature>
<dbReference type="PANTHER" id="PTHR43432:SF3">
    <property type="entry name" value="SLR0285 PROTEIN"/>
    <property type="match status" value="1"/>
</dbReference>
<dbReference type="GO" id="GO:0051536">
    <property type="term" value="F:iron-sulfur cluster binding"/>
    <property type="evidence" value="ECO:0007669"/>
    <property type="project" value="UniProtKB-KW"/>
</dbReference>
<dbReference type="SFLD" id="SFLDS00029">
    <property type="entry name" value="Radical_SAM"/>
    <property type="match status" value="1"/>
</dbReference>
<dbReference type="OrthoDB" id="9785699at2"/>
<feature type="region of interest" description="Disordered" evidence="4">
    <location>
        <begin position="39"/>
        <end position="66"/>
    </location>
</feature>
<keyword evidence="7" id="KW-1185">Reference proteome</keyword>
<keyword evidence="1" id="KW-0479">Metal-binding</keyword>
<keyword evidence="3" id="KW-0411">Iron-sulfur</keyword>
<dbReference type="Proteomes" id="UP000316584">
    <property type="component" value="Chromosome"/>
</dbReference>
<evidence type="ECO:0000256" key="4">
    <source>
        <dbReference type="SAM" id="MobiDB-lite"/>
    </source>
</evidence>
<dbReference type="GO" id="GO:0003824">
    <property type="term" value="F:catalytic activity"/>
    <property type="evidence" value="ECO:0007669"/>
    <property type="project" value="InterPro"/>
</dbReference>
<dbReference type="SFLD" id="SFLDG01084">
    <property type="entry name" value="Uncharacterised_Radical_SAM_Su"/>
    <property type="match status" value="1"/>
</dbReference>
<evidence type="ECO:0000313" key="7">
    <source>
        <dbReference type="Proteomes" id="UP000316584"/>
    </source>
</evidence>
<dbReference type="PANTHER" id="PTHR43432">
    <property type="entry name" value="SLR0285 PROTEIN"/>
    <property type="match status" value="1"/>
</dbReference>